<dbReference type="PROSITE" id="PS51435">
    <property type="entry name" value="AP_NUCLEASE_F1_4"/>
    <property type="match status" value="1"/>
</dbReference>
<evidence type="ECO:0000256" key="4">
    <source>
        <dbReference type="ARBA" id="ARBA00022771"/>
    </source>
</evidence>
<keyword evidence="17" id="KW-1185">Reference proteome</keyword>
<dbReference type="InterPro" id="IPR005135">
    <property type="entry name" value="Endo/exonuclease/phosphatase"/>
</dbReference>
<keyword evidence="13" id="KW-0227">DNA damage</keyword>
<evidence type="ECO:0000256" key="14">
    <source>
        <dbReference type="SAM" id="MobiDB-lite"/>
    </source>
</evidence>
<dbReference type="InterPro" id="IPR004808">
    <property type="entry name" value="AP_endonuc_1"/>
</dbReference>
<dbReference type="GO" id="GO:0003906">
    <property type="term" value="F:DNA-(apurinic or apyrimidinic site) endonuclease activity"/>
    <property type="evidence" value="ECO:0007669"/>
    <property type="project" value="TreeGrafter"/>
</dbReference>
<evidence type="ECO:0000256" key="12">
    <source>
        <dbReference type="PROSITE-ProRule" id="PRU01343"/>
    </source>
</evidence>
<proteinExistence type="inferred from homology"/>
<organism evidence="16 17">
    <name type="scientific">Acropora cervicornis</name>
    <name type="common">Staghorn coral</name>
    <dbReference type="NCBI Taxonomy" id="6130"/>
    <lineage>
        <taxon>Eukaryota</taxon>
        <taxon>Metazoa</taxon>
        <taxon>Cnidaria</taxon>
        <taxon>Anthozoa</taxon>
        <taxon>Hexacorallia</taxon>
        <taxon>Scleractinia</taxon>
        <taxon>Astrocoeniina</taxon>
        <taxon>Acroporidae</taxon>
        <taxon>Acropora</taxon>
    </lineage>
</organism>
<dbReference type="PANTHER" id="PTHR22748:SF4">
    <property type="entry name" value="DNA-(APURINIC OR APYRIMIDINIC SITE) ENDONUCLEASE 2"/>
    <property type="match status" value="1"/>
</dbReference>
<name>A0AAD9UT31_ACRCE</name>
<dbReference type="GO" id="GO:0008311">
    <property type="term" value="F:double-stranded DNA 3'-5' DNA exonuclease activity"/>
    <property type="evidence" value="ECO:0007669"/>
    <property type="project" value="UniProtKB-EC"/>
</dbReference>
<comment type="similarity">
    <text evidence="2 13">Belongs to the DNA repair enzymes AP/ExoA family.</text>
</comment>
<reference evidence="16" key="2">
    <citation type="journal article" date="2023" name="Science">
        <title>Genomic signatures of disease resistance in endangered staghorn corals.</title>
        <authorList>
            <person name="Vollmer S.V."/>
            <person name="Selwyn J.D."/>
            <person name="Despard B.A."/>
            <person name="Roesel C.L."/>
        </authorList>
    </citation>
    <scope>NUCLEOTIDE SEQUENCE</scope>
    <source>
        <strain evidence="16">K2</strain>
    </source>
</reference>
<dbReference type="Gene3D" id="3.60.10.10">
    <property type="entry name" value="Endonuclease/exonuclease/phosphatase"/>
    <property type="match status" value="1"/>
</dbReference>
<evidence type="ECO:0000256" key="11">
    <source>
        <dbReference type="PIRSR" id="PIRSR604808-3"/>
    </source>
</evidence>
<keyword evidence="10" id="KW-0464">Manganese</keyword>
<keyword evidence="7 10" id="KW-0460">Magnesium</keyword>
<dbReference type="Pfam" id="PF03372">
    <property type="entry name" value="Exo_endo_phos"/>
    <property type="match status" value="1"/>
</dbReference>
<keyword evidence="3 10" id="KW-0479">Metal-binding</keyword>
<evidence type="ECO:0000259" key="15">
    <source>
        <dbReference type="PROSITE" id="PS51999"/>
    </source>
</evidence>
<feature type="binding site" evidence="10">
    <location>
        <position position="36"/>
    </location>
    <ligand>
        <name>Mg(2+)</name>
        <dbReference type="ChEBI" id="CHEBI:18420"/>
        <label>1</label>
    </ligand>
</feature>
<feature type="binding site" evidence="10">
    <location>
        <position position="300"/>
    </location>
    <ligand>
        <name>Mg(2+)</name>
        <dbReference type="ChEBI" id="CHEBI:18420"/>
        <label>1</label>
    </ligand>
</feature>
<dbReference type="NCBIfam" id="TIGR00633">
    <property type="entry name" value="xth"/>
    <property type="match status" value="1"/>
</dbReference>
<evidence type="ECO:0000313" key="17">
    <source>
        <dbReference type="Proteomes" id="UP001249851"/>
    </source>
</evidence>
<feature type="compositionally biased region" description="Polar residues" evidence="14">
    <location>
        <begin position="420"/>
        <end position="431"/>
    </location>
</feature>
<dbReference type="GO" id="GO:0006284">
    <property type="term" value="P:base-excision repair"/>
    <property type="evidence" value="ECO:0007669"/>
    <property type="project" value="TreeGrafter"/>
</dbReference>
<feature type="active site" description="Proton donor/acceptor" evidence="9">
    <location>
        <position position="180"/>
    </location>
</feature>
<dbReference type="InterPro" id="IPR010666">
    <property type="entry name" value="Znf_GRF"/>
</dbReference>
<protein>
    <recommendedName>
        <fullName evidence="13">DNA-(apurinic or apyrimidinic site) endonuclease</fullName>
        <ecNumber evidence="13">3.1.-.-</ecNumber>
    </recommendedName>
</protein>
<comment type="cofactor">
    <cofactor evidence="10 13">
        <name>Mg(2+)</name>
        <dbReference type="ChEBI" id="CHEBI:18420"/>
    </cofactor>
    <cofactor evidence="10 13">
        <name>Mn(2+)</name>
        <dbReference type="ChEBI" id="CHEBI:29035"/>
    </cofactor>
    <text evidence="10 13">Probably binds two magnesium or manganese ions per subunit.</text>
</comment>
<gene>
    <name evidence="16" type="ORF">P5673_031114</name>
</gene>
<keyword evidence="13" id="KW-0234">DNA repair</keyword>
<evidence type="ECO:0000256" key="6">
    <source>
        <dbReference type="ARBA" id="ARBA00022833"/>
    </source>
</evidence>
<keyword evidence="6" id="KW-0862">Zinc</keyword>
<feature type="binding site" evidence="10">
    <location>
        <position position="299"/>
    </location>
    <ligand>
        <name>Mg(2+)</name>
        <dbReference type="ChEBI" id="CHEBI:18420"/>
        <label>1</label>
    </ligand>
</feature>
<feature type="binding site" evidence="10">
    <location>
        <position position="180"/>
    </location>
    <ligand>
        <name>Mg(2+)</name>
        <dbReference type="ChEBI" id="CHEBI:18420"/>
        <label>1</label>
    </ligand>
</feature>
<dbReference type="PROSITE" id="PS51999">
    <property type="entry name" value="ZF_GRF"/>
    <property type="match status" value="1"/>
</dbReference>
<dbReference type="CDD" id="cd09088">
    <property type="entry name" value="Ape2-like_AP-endo"/>
    <property type="match status" value="1"/>
</dbReference>
<evidence type="ECO:0000313" key="16">
    <source>
        <dbReference type="EMBL" id="KAK2548672.1"/>
    </source>
</evidence>
<dbReference type="Proteomes" id="UP001249851">
    <property type="component" value="Unassembled WGS sequence"/>
</dbReference>
<dbReference type="SUPFAM" id="SSF56219">
    <property type="entry name" value="DNase I-like"/>
    <property type="match status" value="1"/>
</dbReference>
<keyword evidence="8" id="KW-0539">Nucleus</keyword>
<feature type="region of interest" description="Disordered" evidence="14">
    <location>
        <begin position="341"/>
        <end position="360"/>
    </location>
</feature>
<evidence type="ECO:0000256" key="9">
    <source>
        <dbReference type="PIRSR" id="PIRSR604808-1"/>
    </source>
</evidence>
<feature type="binding site" evidence="10">
    <location>
        <position position="7"/>
    </location>
    <ligand>
        <name>Mg(2+)</name>
        <dbReference type="ChEBI" id="CHEBI:18420"/>
        <label>1</label>
    </ligand>
</feature>
<dbReference type="AlphaFoldDB" id="A0AAD9UT31"/>
<evidence type="ECO:0000256" key="13">
    <source>
        <dbReference type="RuleBase" id="RU362131"/>
    </source>
</evidence>
<feature type="domain" description="GRF-type" evidence="15">
    <location>
        <begin position="489"/>
        <end position="537"/>
    </location>
</feature>
<feature type="site" description="Interaction with DNA substrate" evidence="11">
    <location>
        <position position="300"/>
    </location>
</feature>
<comment type="catalytic activity">
    <reaction evidence="1">
        <text>Exonucleolytic cleavage in the 3'- to 5'-direction to yield nucleoside 5'-phosphates.</text>
        <dbReference type="EC" id="3.1.11.2"/>
    </reaction>
</comment>
<dbReference type="GO" id="GO:0008081">
    <property type="term" value="F:phosphoric diester hydrolase activity"/>
    <property type="evidence" value="ECO:0007669"/>
    <property type="project" value="TreeGrafter"/>
</dbReference>
<dbReference type="Pfam" id="PF06839">
    <property type="entry name" value="Zn_ribbon_GRF"/>
    <property type="match status" value="1"/>
</dbReference>
<dbReference type="GO" id="GO:0005634">
    <property type="term" value="C:nucleus"/>
    <property type="evidence" value="ECO:0007669"/>
    <property type="project" value="TreeGrafter"/>
</dbReference>
<feature type="binding site" evidence="10">
    <location>
        <position position="182"/>
    </location>
    <ligand>
        <name>Mg(2+)</name>
        <dbReference type="ChEBI" id="CHEBI:18420"/>
        <label>1</label>
    </ligand>
</feature>
<evidence type="ECO:0000256" key="10">
    <source>
        <dbReference type="PIRSR" id="PIRSR604808-2"/>
    </source>
</evidence>
<dbReference type="PANTHER" id="PTHR22748">
    <property type="entry name" value="AP ENDONUCLEASE"/>
    <property type="match status" value="1"/>
</dbReference>
<evidence type="ECO:0000256" key="8">
    <source>
        <dbReference type="ARBA" id="ARBA00023242"/>
    </source>
</evidence>
<evidence type="ECO:0000256" key="5">
    <source>
        <dbReference type="ARBA" id="ARBA00022801"/>
    </source>
</evidence>
<sequence length="537" mass="60145">MKILTWNINGIRAARRDKSLKAILDSLEAEVICLQETKVTRDMLDEVTAIVEGYNAYFSFSKVKTGYSGVATFCRDAVTPVAAEEGLSSVLTPQPSIGCYGDNKSFTPEELEALDAEGRAVLTEHVLSNDKTVVIINVYCPRADKENKERVNFKLDFYRLLEERAKKLFKSGRHVIVLGDVNTAHKMIDHCDPDEKDLFNANPGRQWLNRFLLPVDVTSDSSLTCNDTAALHNEREPCFIDTFRYFHPAERGAYTNWCTVTSARQTNYGTRIDYIFADFELVKKEFVDCVTRSDIDGSDHCPVVATIKTDFKGASKPPLLCTKFMPEFAGKQQKLKSYFVSKAEQPRSSSQPSLSCSNGETKELKSFLKRSASLEDEKPKVKRQKCGVTKAPCPPKRDLLTFFSKSSKSIPGDREVSKASDASKSLLNSSRGSDDKFLLKAGQSSLEKQTREEIPCDHPVTCQDPPQKRKCEAALWKNILTGPRPAPLCKGHKEPCVLRTVKVKGPNQGKQFYCCAKPQGHSSNPQARCNFFEWVNK</sequence>
<evidence type="ECO:0000256" key="3">
    <source>
        <dbReference type="ARBA" id="ARBA00022723"/>
    </source>
</evidence>
<keyword evidence="16" id="KW-0255">Endonuclease</keyword>
<evidence type="ECO:0000256" key="2">
    <source>
        <dbReference type="ARBA" id="ARBA00007092"/>
    </source>
</evidence>
<reference evidence="16" key="1">
    <citation type="journal article" date="2023" name="G3 (Bethesda)">
        <title>Whole genome assembly and annotation of the endangered Caribbean coral Acropora cervicornis.</title>
        <authorList>
            <person name="Selwyn J.D."/>
            <person name="Vollmer S.V."/>
        </authorList>
    </citation>
    <scope>NUCLEOTIDE SEQUENCE</scope>
    <source>
        <strain evidence="16">K2</strain>
    </source>
</reference>
<evidence type="ECO:0000256" key="7">
    <source>
        <dbReference type="ARBA" id="ARBA00022842"/>
    </source>
</evidence>
<feature type="site" description="Transition state stabilizer" evidence="11">
    <location>
        <position position="182"/>
    </location>
</feature>
<keyword evidence="4 12" id="KW-0863">Zinc-finger</keyword>
<feature type="compositionally biased region" description="Low complexity" evidence="14">
    <location>
        <begin position="348"/>
        <end position="357"/>
    </location>
</feature>
<dbReference type="EMBL" id="JARQWQ010000141">
    <property type="protein sequence ID" value="KAK2548672.1"/>
    <property type="molecule type" value="Genomic_DNA"/>
</dbReference>
<evidence type="ECO:0000256" key="1">
    <source>
        <dbReference type="ARBA" id="ARBA00000493"/>
    </source>
</evidence>
<dbReference type="InterPro" id="IPR036691">
    <property type="entry name" value="Endo/exonu/phosph_ase_sf"/>
</dbReference>
<accession>A0AAD9UT31</accession>
<feature type="region of interest" description="Disordered" evidence="14">
    <location>
        <begin position="407"/>
        <end position="434"/>
    </location>
</feature>
<comment type="caution">
    <text evidence="16">The sequence shown here is derived from an EMBL/GenBank/DDBJ whole genome shotgun (WGS) entry which is preliminary data.</text>
</comment>
<keyword evidence="5" id="KW-0378">Hydrolase</keyword>
<dbReference type="GO" id="GO:0008270">
    <property type="term" value="F:zinc ion binding"/>
    <property type="evidence" value="ECO:0007669"/>
    <property type="project" value="UniProtKB-KW"/>
</dbReference>
<keyword evidence="16" id="KW-0540">Nuclease</keyword>
<dbReference type="EC" id="3.1.-.-" evidence="13"/>
<feature type="active site" evidence="9">
    <location>
        <position position="139"/>
    </location>
</feature>
<feature type="site" description="Important for catalytic activity" evidence="11">
    <location>
        <position position="273"/>
    </location>
</feature>
<feature type="active site" description="Proton acceptor" evidence="9">
    <location>
        <position position="300"/>
    </location>
</feature>